<dbReference type="InterPro" id="IPR027417">
    <property type="entry name" value="P-loop_NTPase"/>
</dbReference>
<reference evidence="3" key="2">
    <citation type="submission" date="2021-09" db="EMBL/GenBank/DDBJ databases">
        <authorList>
            <person name="Gilroy R."/>
        </authorList>
    </citation>
    <scope>NUCLEOTIDE SEQUENCE</scope>
    <source>
        <strain evidence="3">CHK124-7917</strain>
    </source>
</reference>
<dbReference type="PANTHER" id="PTHR33295">
    <property type="entry name" value="ATPASE"/>
    <property type="match status" value="1"/>
</dbReference>
<reference evidence="3" key="1">
    <citation type="journal article" date="2021" name="PeerJ">
        <title>Extensive microbial diversity within the chicken gut microbiome revealed by metagenomics and culture.</title>
        <authorList>
            <person name="Gilroy R."/>
            <person name="Ravi A."/>
            <person name="Getino M."/>
            <person name="Pursley I."/>
            <person name="Horton D.L."/>
            <person name="Alikhan N.F."/>
            <person name="Baker D."/>
            <person name="Gharbi K."/>
            <person name="Hall N."/>
            <person name="Watson M."/>
            <person name="Adriaenssens E.M."/>
            <person name="Foster-Nyarko E."/>
            <person name="Jarju S."/>
            <person name="Secka A."/>
            <person name="Antonio M."/>
            <person name="Oren A."/>
            <person name="Chaudhuri R.R."/>
            <person name="La Ragione R."/>
            <person name="Hildebrand F."/>
            <person name="Pallen M.J."/>
        </authorList>
    </citation>
    <scope>NUCLEOTIDE SEQUENCE</scope>
    <source>
        <strain evidence="3">CHK124-7917</strain>
    </source>
</reference>
<evidence type="ECO:0000313" key="3">
    <source>
        <dbReference type="EMBL" id="HJF45228.1"/>
    </source>
</evidence>
<dbReference type="InterPro" id="IPR025420">
    <property type="entry name" value="DUF4143"/>
</dbReference>
<feature type="domain" description="DUF4143" evidence="2">
    <location>
        <begin position="235"/>
        <end position="366"/>
    </location>
</feature>
<sequence>MALREVIREVVAEGMTRPIPPVVPRDVAIPHLAERASVIKGVRRSGKTFRMFQRMGELVLKGVPRDHMLFVDFEDDRLDGVSDNVIGDVAEEFLRELGTALPEKLYLFFDEVQNVEGWGRPLRRLTQNLRFEICVSGSSAKMLSEDVATEFRGRGISAELQPFSFREFLRFRAREPKGIVSPDEAREFSLLFERYLRIGGFPEVQDADVATRITALQDIVWTIAARDLAERHRLPMLGTRKFVQRALRLSGREFSVRKTYNDLHSAQIPLSKADAFSLPEHCEDAYLFFLVSRFGADLTEATRGKRKLYAIDPGLQFAFGPASSADEGQRLEDAVYLELRRRCLGDRRTGIGFYRTKEGFEVDFAVGDVEERSVSELYQVAAHAEEATTFTREARALSAALDETGLSEGTLLVMSARDVPEPEDARIQVQDAWRWMLQLD</sequence>
<dbReference type="PANTHER" id="PTHR33295:SF8">
    <property type="entry name" value="AAA+ ATPASE DOMAIN-CONTAINING PROTEIN"/>
    <property type="match status" value="1"/>
</dbReference>
<evidence type="ECO:0000313" key="4">
    <source>
        <dbReference type="Proteomes" id="UP000697330"/>
    </source>
</evidence>
<organism evidence="3 4">
    <name type="scientific">Thermophilibacter provencensis</name>
    <dbReference type="NCBI Taxonomy" id="1852386"/>
    <lineage>
        <taxon>Bacteria</taxon>
        <taxon>Bacillati</taxon>
        <taxon>Actinomycetota</taxon>
        <taxon>Coriobacteriia</taxon>
        <taxon>Coriobacteriales</taxon>
        <taxon>Atopobiaceae</taxon>
        <taxon>Thermophilibacter</taxon>
    </lineage>
</organism>
<protein>
    <submittedName>
        <fullName evidence="3">ATP-binding protein</fullName>
    </submittedName>
</protein>
<keyword evidence="3" id="KW-0547">Nucleotide-binding</keyword>
<dbReference type="Pfam" id="PF13635">
    <property type="entry name" value="DUF4143"/>
    <property type="match status" value="1"/>
</dbReference>
<dbReference type="Pfam" id="PF13173">
    <property type="entry name" value="AAA_14"/>
    <property type="match status" value="1"/>
</dbReference>
<dbReference type="AlphaFoldDB" id="A0A921GFP3"/>
<dbReference type="SUPFAM" id="SSF52540">
    <property type="entry name" value="P-loop containing nucleoside triphosphate hydrolases"/>
    <property type="match status" value="1"/>
</dbReference>
<gene>
    <name evidence="3" type="ORF">K8U72_05525</name>
</gene>
<dbReference type="GO" id="GO:0005524">
    <property type="term" value="F:ATP binding"/>
    <property type="evidence" value="ECO:0007669"/>
    <property type="project" value="UniProtKB-KW"/>
</dbReference>
<proteinExistence type="predicted"/>
<keyword evidence="3" id="KW-0067">ATP-binding</keyword>
<evidence type="ECO:0000259" key="2">
    <source>
        <dbReference type="Pfam" id="PF13635"/>
    </source>
</evidence>
<accession>A0A921GFP3</accession>
<feature type="domain" description="AAA" evidence="1">
    <location>
        <begin position="35"/>
        <end position="169"/>
    </location>
</feature>
<evidence type="ECO:0000259" key="1">
    <source>
        <dbReference type="Pfam" id="PF13173"/>
    </source>
</evidence>
<dbReference type="RefSeq" id="WP_274959056.1">
    <property type="nucleotide sequence ID" value="NZ_DYWQ01000085.1"/>
</dbReference>
<comment type="caution">
    <text evidence="3">The sequence shown here is derived from an EMBL/GenBank/DDBJ whole genome shotgun (WGS) entry which is preliminary data.</text>
</comment>
<name>A0A921GFP3_9ACTN</name>
<dbReference type="EMBL" id="DYWQ01000085">
    <property type="protein sequence ID" value="HJF45228.1"/>
    <property type="molecule type" value="Genomic_DNA"/>
</dbReference>
<dbReference type="Proteomes" id="UP000697330">
    <property type="component" value="Unassembled WGS sequence"/>
</dbReference>
<dbReference type="InterPro" id="IPR041682">
    <property type="entry name" value="AAA_14"/>
</dbReference>